<dbReference type="Proteomes" id="UP000316304">
    <property type="component" value="Unassembled WGS sequence"/>
</dbReference>
<name>A0A5C6CI16_9BACT</name>
<dbReference type="Gene3D" id="3.40.50.410">
    <property type="entry name" value="von Willebrand factor, type A domain"/>
    <property type="match status" value="1"/>
</dbReference>
<feature type="domain" description="VWFA" evidence="2">
    <location>
        <begin position="159"/>
        <end position="385"/>
    </location>
</feature>
<dbReference type="CDD" id="cd00198">
    <property type="entry name" value="vWFA"/>
    <property type="match status" value="1"/>
</dbReference>
<keyword evidence="1" id="KW-0812">Transmembrane</keyword>
<keyword evidence="1" id="KW-0472">Membrane</keyword>
<evidence type="ECO:0000256" key="1">
    <source>
        <dbReference type="SAM" id="Phobius"/>
    </source>
</evidence>
<feature type="transmembrane region" description="Helical" evidence="1">
    <location>
        <begin position="16"/>
        <end position="36"/>
    </location>
</feature>
<dbReference type="Pfam" id="PF13400">
    <property type="entry name" value="Tad"/>
    <property type="match status" value="1"/>
</dbReference>
<keyword evidence="1" id="KW-1133">Transmembrane helix</keyword>
<reference evidence="3 4" key="1">
    <citation type="submission" date="2019-02" db="EMBL/GenBank/DDBJ databases">
        <title>Deep-cultivation of Planctomycetes and their phenomic and genomic characterization uncovers novel biology.</title>
        <authorList>
            <person name="Wiegand S."/>
            <person name="Jogler M."/>
            <person name="Boedeker C."/>
            <person name="Pinto D."/>
            <person name="Vollmers J."/>
            <person name="Rivas-Marin E."/>
            <person name="Kohn T."/>
            <person name="Peeters S.H."/>
            <person name="Heuer A."/>
            <person name="Rast P."/>
            <person name="Oberbeckmann S."/>
            <person name="Bunk B."/>
            <person name="Jeske O."/>
            <person name="Meyerdierks A."/>
            <person name="Storesund J.E."/>
            <person name="Kallscheuer N."/>
            <person name="Luecker S."/>
            <person name="Lage O.M."/>
            <person name="Pohl T."/>
            <person name="Merkel B.J."/>
            <person name="Hornburger P."/>
            <person name="Mueller R.-W."/>
            <person name="Bruemmer F."/>
            <person name="Labrenz M."/>
            <person name="Spormann A.M."/>
            <person name="Op Den Camp H."/>
            <person name="Overmann J."/>
            <person name="Amann R."/>
            <person name="Jetten M.S.M."/>
            <person name="Mascher T."/>
            <person name="Medema M.H."/>
            <person name="Devos D.P."/>
            <person name="Kaster A.-K."/>
            <person name="Ovreas L."/>
            <person name="Rohde M."/>
            <person name="Galperin M.Y."/>
            <person name="Jogler C."/>
        </authorList>
    </citation>
    <scope>NUCLEOTIDE SEQUENCE [LARGE SCALE GENOMIC DNA]</scope>
    <source>
        <strain evidence="3 4">Pla52o</strain>
    </source>
</reference>
<dbReference type="InterPro" id="IPR036465">
    <property type="entry name" value="vWFA_dom_sf"/>
</dbReference>
<dbReference type="EMBL" id="SJPT01000003">
    <property type="protein sequence ID" value="TWU23902.1"/>
    <property type="molecule type" value="Genomic_DNA"/>
</dbReference>
<dbReference type="OrthoDB" id="256035at2"/>
<dbReference type="InterPro" id="IPR018705">
    <property type="entry name" value="DUF2134_membrane"/>
</dbReference>
<sequence length="396" mass="41711">MMPRIAFSPICQRRGGTIVLFAAMMVVIIGMVAFAVDIGRMQLVRSQLQTAVDAGAIAGGLHLKNNPNDIKGAKAVAESFIAKNQVGLLVDVPPGTLALETGNWDASTGTFTKSAKSASSIRVYAVQVNEPFFFAGIFGQSSFAIPRQSIASAPGIPLDIMIVLDLSGSMSSDGRIEALQQASPSFVDTIAQAGKEDRIGVMCYGVQNGKYSPQKEGHTGTLYTASPADLFPDPSQASSDWIGVLESPMTDDFKELTSNVLTSTTLIAGKYGGGTPIGAAIRDGAHYLAANHREHDSQGNDVKMLMVLMSDGYANEPSSAPDDYAISMAQYAAKLGIEVHTISLGDSVDVSLMNAIAHAAGGQQFRVEGSGSDLTTKLKEAYRNIAGTINRTLLVQ</sequence>
<organism evidence="3 4">
    <name type="scientific">Novipirellula galeiformis</name>
    <dbReference type="NCBI Taxonomy" id="2528004"/>
    <lineage>
        <taxon>Bacteria</taxon>
        <taxon>Pseudomonadati</taxon>
        <taxon>Planctomycetota</taxon>
        <taxon>Planctomycetia</taxon>
        <taxon>Pirellulales</taxon>
        <taxon>Pirellulaceae</taxon>
        <taxon>Novipirellula</taxon>
    </lineage>
</organism>
<dbReference type="SUPFAM" id="SSF53300">
    <property type="entry name" value="vWA-like"/>
    <property type="match status" value="1"/>
</dbReference>
<evidence type="ECO:0000313" key="3">
    <source>
        <dbReference type="EMBL" id="TWU23902.1"/>
    </source>
</evidence>
<dbReference type="InterPro" id="IPR028087">
    <property type="entry name" value="Tad_N"/>
</dbReference>
<evidence type="ECO:0000313" key="4">
    <source>
        <dbReference type="Proteomes" id="UP000316304"/>
    </source>
</evidence>
<dbReference type="Pfam" id="PF09977">
    <property type="entry name" value="Tad_C"/>
    <property type="match status" value="1"/>
</dbReference>
<dbReference type="SMART" id="SM00327">
    <property type="entry name" value="VWA"/>
    <property type="match status" value="1"/>
</dbReference>
<gene>
    <name evidence="3" type="ORF">Pla52o_18250</name>
</gene>
<proteinExistence type="predicted"/>
<protein>
    <submittedName>
        <fullName evidence="3">von Willebrand factor type A domain protein</fullName>
    </submittedName>
</protein>
<comment type="caution">
    <text evidence="3">The sequence shown here is derived from an EMBL/GenBank/DDBJ whole genome shotgun (WGS) entry which is preliminary data.</text>
</comment>
<dbReference type="AlphaFoldDB" id="A0A5C6CI16"/>
<accession>A0A5C6CI16</accession>
<evidence type="ECO:0000259" key="2">
    <source>
        <dbReference type="PROSITE" id="PS50234"/>
    </source>
</evidence>
<dbReference type="PROSITE" id="PS50234">
    <property type="entry name" value="VWFA"/>
    <property type="match status" value="1"/>
</dbReference>
<dbReference type="InterPro" id="IPR002035">
    <property type="entry name" value="VWF_A"/>
</dbReference>
<keyword evidence="4" id="KW-1185">Reference proteome</keyword>
<dbReference type="Pfam" id="PF00092">
    <property type="entry name" value="VWA"/>
    <property type="match status" value="1"/>
</dbReference>